<dbReference type="Pfam" id="PF05071">
    <property type="entry name" value="NDUFA12"/>
    <property type="match status" value="1"/>
</dbReference>
<sequence length="132" mass="15401">MLKAMLTWWNGATIGVRFTAWRRGVFIGSDHLGNKYYEAKDTKDSYDVGRKRRWVIYNGYAEASKVPPEWHGWLHYTFDEPPTREPLARKGWEKDHRPNLTGTVHAWRPKGSIARGGERPKATGDYEAWRPE</sequence>
<reference evidence="3" key="1">
    <citation type="journal article" date="2019" name="Int. J. Syst. Evol. Microbiol.">
        <title>The Global Catalogue of Microorganisms (GCM) 10K type strain sequencing project: providing services to taxonomists for standard genome sequencing and annotation.</title>
        <authorList>
            <consortium name="The Broad Institute Genomics Platform"/>
            <consortium name="The Broad Institute Genome Sequencing Center for Infectious Disease"/>
            <person name="Wu L."/>
            <person name="Ma J."/>
        </authorList>
    </citation>
    <scope>NUCLEOTIDE SEQUENCE [LARGE SCALE GENOMIC DNA]</scope>
    <source>
        <strain evidence="3">CCUG 55074</strain>
    </source>
</reference>
<feature type="compositionally biased region" description="Basic and acidic residues" evidence="1">
    <location>
        <begin position="116"/>
        <end position="132"/>
    </location>
</feature>
<evidence type="ECO:0000313" key="2">
    <source>
        <dbReference type="EMBL" id="MFD1192779.1"/>
    </source>
</evidence>
<evidence type="ECO:0000313" key="3">
    <source>
        <dbReference type="Proteomes" id="UP001597216"/>
    </source>
</evidence>
<comment type="caution">
    <text evidence="2">The sequence shown here is derived from an EMBL/GenBank/DDBJ whole genome shotgun (WGS) entry which is preliminary data.</text>
</comment>
<dbReference type="PANTHER" id="PTHR12910:SF2">
    <property type="entry name" value="NADH DEHYDROGENASE [UBIQUINONE] 1 ALPHA SUBCOMPLEX SUBUNIT 12"/>
    <property type="match status" value="1"/>
</dbReference>
<accession>A0ABW3T6I8</accession>
<gene>
    <name evidence="2" type="ORF">ACFQ27_19480</name>
</gene>
<dbReference type="InterPro" id="IPR007763">
    <property type="entry name" value="NDUFA12"/>
</dbReference>
<dbReference type="EMBL" id="JBHTLQ010000078">
    <property type="protein sequence ID" value="MFD1192779.1"/>
    <property type="molecule type" value="Genomic_DNA"/>
</dbReference>
<dbReference type="NCBIfam" id="NF006040">
    <property type="entry name" value="PRK08183.1"/>
    <property type="match status" value="1"/>
</dbReference>
<feature type="region of interest" description="Disordered" evidence="1">
    <location>
        <begin position="109"/>
        <end position="132"/>
    </location>
</feature>
<dbReference type="PANTHER" id="PTHR12910">
    <property type="entry name" value="NADH-UBIQUINONE OXIDOREDUCTASE SUBUNIT B17.2"/>
    <property type="match status" value="1"/>
</dbReference>
<dbReference type="Proteomes" id="UP001597216">
    <property type="component" value="Unassembled WGS sequence"/>
</dbReference>
<evidence type="ECO:0000256" key="1">
    <source>
        <dbReference type="SAM" id="MobiDB-lite"/>
    </source>
</evidence>
<protein>
    <submittedName>
        <fullName evidence="2">NADH:ubiquinone oxidoreductase subunit NDUFA12</fullName>
    </submittedName>
</protein>
<dbReference type="RefSeq" id="WP_374348232.1">
    <property type="nucleotide sequence ID" value="NZ_JBHTLQ010000078.1"/>
</dbReference>
<name>A0ABW3T6I8_9CAUL</name>
<keyword evidence="3" id="KW-1185">Reference proteome</keyword>
<organism evidence="2 3">
    <name type="scientific">Phenylobacterium conjunctum</name>
    <dbReference type="NCBI Taxonomy" id="1298959"/>
    <lineage>
        <taxon>Bacteria</taxon>
        <taxon>Pseudomonadati</taxon>
        <taxon>Pseudomonadota</taxon>
        <taxon>Alphaproteobacteria</taxon>
        <taxon>Caulobacterales</taxon>
        <taxon>Caulobacteraceae</taxon>
        <taxon>Phenylobacterium</taxon>
    </lineage>
</organism>
<proteinExistence type="predicted"/>